<evidence type="ECO:0000256" key="6">
    <source>
        <dbReference type="SAM" id="Phobius"/>
    </source>
</evidence>
<feature type="transmembrane region" description="Helical" evidence="6">
    <location>
        <begin position="72"/>
        <end position="98"/>
    </location>
</feature>
<dbReference type="Proteomes" id="UP000605253">
    <property type="component" value="Unassembled WGS sequence"/>
</dbReference>
<organism evidence="8 9">
    <name type="scientific">Marinicella pacifica</name>
    <dbReference type="NCBI Taxonomy" id="1171543"/>
    <lineage>
        <taxon>Bacteria</taxon>
        <taxon>Pseudomonadati</taxon>
        <taxon>Pseudomonadota</taxon>
        <taxon>Gammaproteobacteria</taxon>
        <taxon>Lysobacterales</taxon>
        <taxon>Marinicellaceae</taxon>
        <taxon>Marinicella</taxon>
    </lineage>
</organism>
<comment type="caution">
    <text evidence="8">The sequence shown here is derived from an EMBL/GenBank/DDBJ whole genome shotgun (WGS) entry which is preliminary data.</text>
</comment>
<dbReference type="Pfam" id="PF04138">
    <property type="entry name" value="GtrA_DPMS_TM"/>
    <property type="match status" value="1"/>
</dbReference>
<dbReference type="PANTHER" id="PTHR38459:SF1">
    <property type="entry name" value="PROPHAGE BACTOPRENOL-LINKED GLUCOSE TRANSLOCASE HOMOLOG"/>
    <property type="match status" value="1"/>
</dbReference>
<dbReference type="EMBL" id="BMEO01000005">
    <property type="protein sequence ID" value="GGF95292.1"/>
    <property type="molecule type" value="Genomic_DNA"/>
</dbReference>
<feature type="transmembrane region" description="Helical" evidence="6">
    <location>
        <begin position="110"/>
        <end position="130"/>
    </location>
</feature>
<dbReference type="PANTHER" id="PTHR38459">
    <property type="entry name" value="PROPHAGE BACTOPRENOL-LINKED GLUCOSE TRANSLOCASE HOMOLOG"/>
    <property type="match status" value="1"/>
</dbReference>
<evidence type="ECO:0000256" key="3">
    <source>
        <dbReference type="ARBA" id="ARBA00022692"/>
    </source>
</evidence>
<accession>A0A917CQG3</accession>
<evidence type="ECO:0000313" key="9">
    <source>
        <dbReference type="Proteomes" id="UP000605253"/>
    </source>
</evidence>
<keyword evidence="3 6" id="KW-0812">Transmembrane</keyword>
<dbReference type="AlphaFoldDB" id="A0A917CQG3"/>
<proteinExistence type="inferred from homology"/>
<sequence length="140" mass="15589">MRTDFFSKRFILFLLTGGLAALVNFGSRFLYSTVFSYPVAIVCAYLTGMVVAFILFKTCVFEPSTQSVKKQLMYFTIVNVLAIAQTLIISLFLANTVFPILNITFYPEAMAHACGIAVPAITSFIGHSLFSFKQHETHHA</sequence>
<gene>
    <name evidence="8" type="ORF">GCM10011365_15760</name>
</gene>
<dbReference type="GO" id="GO:0005886">
    <property type="term" value="C:plasma membrane"/>
    <property type="evidence" value="ECO:0007669"/>
    <property type="project" value="TreeGrafter"/>
</dbReference>
<dbReference type="InterPro" id="IPR007267">
    <property type="entry name" value="GtrA_DPMS_TM"/>
</dbReference>
<evidence type="ECO:0000259" key="7">
    <source>
        <dbReference type="Pfam" id="PF04138"/>
    </source>
</evidence>
<evidence type="ECO:0000313" key="8">
    <source>
        <dbReference type="EMBL" id="GGF95292.1"/>
    </source>
</evidence>
<evidence type="ECO:0000256" key="4">
    <source>
        <dbReference type="ARBA" id="ARBA00022989"/>
    </source>
</evidence>
<evidence type="ECO:0000256" key="1">
    <source>
        <dbReference type="ARBA" id="ARBA00004141"/>
    </source>
</evidence>
<comment type="similarity">
    <text evidence="2">Belongs to the GtrA family.</text>
</comment>
<reference evidence="8" key="2">
    <citation type="submission" date="2020-09" db="EMBL/GenBank/DDBJ databases">
        <authorList>
            <person name="Sun Q."/>
            <person name="Zhou Y."/>
        </authorList>
    </citation>
    <scope>NUCLEOTIDE SEQUENCE</scope>
    <source>
        <strain evidence="8">CGMCC 1.12181</strain>
    </source>
</reference>
<dbReference type="GO" id="GO:0000271">
    <property type="term" value="P:polysaccharide biosynthetic process"/>
    <property type="evidence" value="ECO:0007669"/>
    <property type="project" value="InterPro"/>
</dbReference>
<keyword evidence="5 6" id="KW-0472">Membrane</keyword>
<feature type="transmembrane region" description="Helical" evidence="6">
    <location>
        <begin position="35"/>
        <end position="60"/>
    </location>
</feature>
<comment type="subcellular location">
    <subcellularLocation>
        <location evidence="1">Membrane</location>
        <topology evidence="1">Multi-pass membrane protein</topology>
    </subcellularLocation>
</comment>
<dbReference type="InterPro" id="IPR051401">
    <property type="entry name" value="GtrA_CellWall_Glycosyl"/>
</dbReference>
<protein>
    <recommendedName>
        <fullName evidence="7">GtrA/DPMS transmembrane domain-containing protein</fullName>
    </recommendedName>
</protein>
<evidence type="ECO:0000256" key="2">
    <source>
        <dbReference type="ARBA" id="ARBA00009399"/>
    </source>
</evidence>
<feature type="domain" description="GtrA/DPMS transmembrane" evidence="7">
    <location>
        <begin position="13"/>
        <end position="96"/>
    </location>
</feature>
<name>A0A917CQG3_9GAMM</name>
<keyword evidence="9" id="KW-1185">Reference proteome</keyword>
<dbReference type="RefSeq" id="WP_188365168.1">
    <property type="nucleotide sequence ID" value="NZ_BAABJF010000002.1"/>
</dbReference>
<reference evidence="8" key="1">
    <citation type="journal article" date="2014" name="Int. J. Syst. Evol. Microbiol.">
        <title>Complete genome sequence of Corynebacterium casei LMG S-19264T (=DSM 44701T), isolated from a smear-ripened cheese.</title>
        <authorList>
            <consortium name="US DOE Joint Genome Institute (JGI-PGF)"/>
            <person name="Walter F."/>
            <person name="Albersmeier A."/>
            <person name="Kalinowski J."/>
            <person name="Ruckert C."/>
        </authorList>
    </citation>
    <scope>NUCLEOTIDE SEQUENCE</scope>
    <source>
        <strain evidence="8">CGMCC 1.12181</strain>
    </source>
</reference>
<evidence type="ECO:0000256" key="5">
    <source>
        <dbReference type="ARBA" id="ARBA00023136"/>
    </source>
</evidence>
<keyword evidence="4 6" id="KW-1133">Transmembrane helix</keyword>